<reference evidence="6" key="1">
    <citation type="journal article" date="2021" name="Environ. Microbiol.">
        <title>Genomic characterization of three novel Desulfobacterota classes expand the metabolic and phylogenetic diversity of the phylum.</title>
        <authorList>
            <person name="Murphy C.L."/>
            <person name="Biggerstaff J."/>
            <person name="Eichhorn A."/>
            <person name="Ewing E."/>
            <person name="Shahan R."/>
            <person name="Soriano D."/>
            <person name="Stewart S."/>
            <person name="VanMol K."/>
            <person name="Walker R."/>
            <person name="Walters P."/>
            <person name="Elshahed M.S."/>
            <person name="Youssef N.H."/>
        </authorList>
    </citation>
    <scope>NUCLEOTIDE SEQUENCE</scope>
    <source>
        <strain evidence="6">Zod_Metabat.24</strain>
    </source>
</reference>
<dbReference type="SUPFAM" id="SSF56801">
    <property type="entry name" value="Acetyl-CoA synthetase-like"/>
    <property type="match status" value="1"/>
</dbReference>
<evidence type="ECO:0000313" key="7">
    <source>
        <dbReference type="Proteomes" id="UP000809273"/>
    </source>
</evidence>
<evidence type="ECO:0000313" key="6">
    <source>
        <dbReference type="EMBL" id="MBN1571933.1"/>
    </source>
</evidence>
<dbReference type="EMBL" id="JAFGIX010000009">
    <property type="protein sequence ID" value="MBN1571933.1"/>
    <property type="molecule type" value="Genomic_DNA"/>
</dbReference>
<dbReference type="Proteomes" id="UP000809273">
    <property type="component" value="Unassembled WGS sequence"/>
</dbReference>
<keyword evidence="1" id="KW-0547">Nucleotide-binding</keyword>
<dbReference type="PANTHER" id="PTHR43272">
    <property type="entry name" value="LONG-CHAIN-FATTY-ACID--COA LIGASE"/>
    <property type="match status" value="1"/>
</dbReference>
<accession>A0A9D8KD27</accession>
<dbReference type="GO" id="GO:0004467">
    <property type="term" value="F:long-chain fatty acid-CoA ligase activity"/>
    <property type="evidence" value="ECO:0007669"/>
    <property type="project" value="UniProtKB-EC"/>
</dbReference>
<dbReference type="GO" id="GO:0005524">
    <property type="term" value="F:ATP binding"/>
    <property type="evidence" value="ECO:0007669"/>
    <property type="project" value="UniProtKB-KW"/>
</dbReference>
<dbReference type="InterPro" id="IPR042099">
    <property type="entry name" value="ANL_N_sf"/>
</dbReference>
<dbReference type="Gene3D" id="3.30.300.30">
    <property type="match status" value="1"/>
</dbReference>
<feature type="domain" description="AMP-dependent synthetase/ligase" evidence="4">
    <location>
        <begin position="11"/>
        <end position="469"/>
    </location>
</feature>
<organism evidence="6 7">
    <name type="scientific">Candidatus Zymogenus saltonus</name>
    <dbReference type="NCBI Taxonomy" id="2844893"/>
    <lineage>
        <taxon>Bacteria</taxon>
        <taxon>Deltaproteobacteria</taxon>
        <taxon>Candidatus Zymogenia</taxon>
        <taxon>Candidatus Zymogeniales</taxon>
        <taxon>Candidatus Zymogenaceae</taxon>
        <taxon>Candidatus Zymogenus</taxon>
    </lineage>
</organism>
<evidence type="ECO:0000256" key="3">
    <source>
        <dbReference type="ARBA" id="ARBA00024484"/>
    </source>
</evidence>
<proteinExistence type="predicted"/>
<feature type="domain" description="AMP-binding enzyme C-terminal" evidence="5">
    <location>
        <begin position="520"/>
        <end position="614"/>
    </location>
</feature>
<dbReference type="GO" id="GO:0016020">
    <property type="term" value="C:membrane"/>
    <property type="evidence" value="ECO:0007669"/>
    <property type="project" value="TreeGrafter"/>
</dbReference>
<evidence type="ECO:0000256" key="1">
    <source>
        <dbReference type="ARBA" id="ARBA00022741"/>
    </source>
</evidence>
<evidence type="ECO:0000259" key="4">
    <source>
        <dbReference type="Pfam" id="PF00501"/>
    </source>
</evidence>
<dbReference type="Pfam" id="PF00501">
    <property type="entry name" value="AMP-binding"/>
    <property type="match status" value="1"/>
</dbReference>
<dbReference type="PROSITE" id="PS00455">
    <property type="entry name" value="AMP_BINDING"/>
    <property type="match status" value="1"/>
</dbReference>
<dbReference type="InterPro" id="IPR045851">
    <property type="entry name" value="AMP-bd_C_sf"/>
</dbReference>
<dbReference type="Pfam" id="PF13193">
    <property type="entry name" value="AMP-binding_C"/>
    <property type="match status" value="1"/>
</dbReference>
<dbReference type="InterPro" id="IPR000873">
    <property type="entry name" value="AMP-dep_synth/lig_dom"/>
</dbReference>
<evidence type="ECO:0000259" key="5">
    <source>
        <dbReference type="Pfam" id="PF13193"/>
    </source>
</evidence>
<reference evidence="6" key="2">
    <citation type="submission" date="2021-01" db="EMBL/GenBank/DDBJ databases">
        <authorList>
            <person name="Hahn C.R."/>
            <person name="Youssef N.H."/>
            <person name="Elshahed M."/>
        </authorList>
    </citation>
    <scope>NUCLEOTIDE SEQUENCE</scope>
    <source>
        <strain evidence="6">Zod_Metabat.24</strain>
    </source>
</reference>
<sequence length="627" mass="70460">MNGITIKEIIEENAKKFAKKNALLRKIGIRWVGITYRDLLSQVKDLGTSLVKMGMKKGDRIALLTHNCPEWAISYLAIITNNGIVVPVDKELKAQELRHILEDSGSKFIIVTEELLPKIEEIHQSLKSLKKIILITNLTKDITIPDEIKDDMKRIERAWQSLIAKIKKEHESEIKKIEDLWLSLDKRLKDARIKKDSLVIEKRNRFLDFTKGLYEGTDVATGVVHFENLFGNEDIIENEMGYNETIAILYTSGTTGKSKGVMLTNENIITNFKGVVELMQVDDKILTLSVLPINHVYESTCGVIIPILLGGTVAFAESLLKVAQNLNEVKPNFFLGVPALYQALYTRMSQKVNSSLAGRLMNSNAITRKVIQKKIKKELGGSDIAFISGGGPFDPSLQEGLRKLGLNIFNGYGITETAPLVAVNSVVGGDRLGSVGKVMPEVEIKIENPNENGEGEIFIKGPNVMKGYFNNPKATKEVLTDGWYHSGDLGYLDDDNYLFVLGRVKNLIVTGKGKNIYPEEVETELERSPFIEEAMVYAHNLGTTGEEVRAVVYLNQDMLEAHAVKEGKKELEKSEIHTLIRDEIKRCCSNLADYKRVKEFMIRDEEFPKTSTRKIKRYAVEEAIKVN</sequence>
<keyword evidence="2" id="KW-0067">ATP-binding</keyword>
<comment type="caution">
    <text evidence="6">The sequence shown here is derived from an EMBL/GenBank/DDBJ whole genome shotgun (WGS) entry which is preliminary data.</text>
</comment>
<dbReference type="AlphaFoldDB" id="A0A9D8KD27"/>
<name>A0A9D8KD27_9DELT</name>
<comment type="catalytic activity">
    <reaction evidence="3">
        <text>a long-chain fatty acid + ATP + CoA = a long-chain fatty acyl-CoA + AMP + diphosphate</text>
        <dbReference type="Rhea" id="RHEA:15421"/>
        <dbReference type="ChEBI" id="CHEBI:30616"/>
        <dbReference type="ChEBI" id="CHEBI:33019"/>
        <dbReference type="ChEBI" id="CHEBI:57287"/>
        <dbReference type="ChEBI" id="CHEBI:57560"/>
        <dbReference type="ChEBI" id="CHEBI:83139"/>
        <dbReference type="ChEBI" id="CHEBI:456215"/>
        <dbReference type="EC" id="6.2.1.3"/>
    </reaction>
    <physiologicalReaction direction="left-to-right" evidence="3">
        <dbReference type="Rhea" id="RHEA:15422"/>
    </physiologicalReaction>
</comment>
<dbReference type="InterPro" id="IPR025110">
    <property type="entry name" value="AMP-bd_C"/>
</dbReference>
<gene>
    <name evidence="6" type="ORF">JW984_01915</name>
</gene>
<protein>
    <submittedName>
        <fullName evidence="6">AMP-binding protein</fullName>
    </submittedName>
</protein>
<evidence type="ECO:0000256" key="2">
    <source>
        <dbReference type="ARBA" id="ARBA00022840"/>
    </source>
</evidence>
<dbReference type="Gene3D" id="3.40.50.12780">
    <property type="entry name" value="N-terminal domain of ligase-like"/>
    <property type="match status" value="2"/>
</dbReference>
<dbReference type="InterPro" id="IPR020845">
    <property type="entry name" value="AMP-binding_CS"/>
</dbReference>
<dbReference type="PANTHER" id="PTHR43272:SF33">
    <property type="entry name" value="AMP-BINDING DOMAIN-CONTAINING PROTEIN-RELATED"/>
    <property type="match status" value="1"/>
</dbReference>